<reference evidence="1" key="2">
    <citation type="journal article" date="2015" name="Fish Shellfish Immunol.">
        <title>Early steps in the European eel (Anguilla anguilla)-Vibrio vulnificus interaction in the gills: Role of the RtxA13 toxin.</title>
        <authorList>
            <person name="Callol A."/>
            <person name="Pajuelo D."/>
            <person name="Ebbesson L."/>
            <person name="Teles M."/>
            <person name="MacKenzie S."/>
            <person name="Amaro C."/>
        </authorList>
    </citation>
    <scope>NUCLEOTIDE SEQUENCE</scope>
</reference>
<name>A0A0E9WPX3_ANGAN</name>
<protein>
    <submittedName>
        <fullName evidence="1">Uncharacterized protein</fullName>
    </submittedName>
</protein>
<sequence>MYISGIFQQFDYYTTICLVNWSYGPYMDKIYLHLAGDWELVSDPIKHTILRANTAENYTALCYLHLKTAHLMITQDYCACAHDFCTYKPQDWDGRYTICQVRGRPHTYTAPQVCTF</sequence>
<reference evidence="1" key="1">
    <citation type="submission" date="2014-11" db="EMBL/GenBank/DDBJ databases">
        <authorList>
            <person name="Amaro Gonzalez C."/>
        </authorList>
    </citation>
    <scope>NUCLEOTIDE SEQUENCE</scope>
</reference>
<dbReference type="EMBL" id="GBXM01016261">
    <property type="protein sequence ID" value="JAH92316.1"/>
    <property type="molecule type" value="Transcribed_RNA"/>
</dbReference>
<organism evidence="1">
    <name type="scientific">Anguilla anguilla</name>
    <name type="common">European freshwater eel</name>
    <name type="synonym">Muraena anguilla</name>
    <dbReference type="NCBI Taxonomy" id="7936"/>
    <lineage>
        <taxon>Eukaryota</taxon>
        <taxon>Metazoa</taxon>
        <taxon>Chordata</taxon>
        <taxon>Craniata</taxon>
        <taxon>Vertebrata</taxon>
        <taxon>Euteleostomi</taxon>
        <taxon>Actinopterygii</taxon>
        <taxon>Neopterygii</taxon>
        <taxon>Teleostei</taxon>
        <taxon>Anguilliformes</taxon>
        <taxon>Anguillidae</taxon>
        <taxon>Anguilla</taxon>
    </lineage>
</organism>
<accession>A0A0E9WPX3</accession>
<proteinExistence type="predicted"/>
<dbReference type="AlphaFoldDB" id="A0A0E9WPX3"/>
<evidence type="ECO:0000313" key="1">
    <source>
        <dbReference type="EMBL" id="JAH92316.1"/>
    </source>
</evidence>